<reference evidence="9" key="1">
    <citation type="submission" date="2016-11" db="UniProtKB">
        <authorList>
            <consortium name="WormBaseParasite"/>
        </authorList>
    </citation>
    <scope>IDENTIFICATION</scope>
</reference>
<evidence type="ECO:0000256" key="7">
    <source>
        <dbReference type="PIRSR" id="PIRSR607702-2"/>
    </source>
</evidence>
<feature type="active site" description="Proton acceptor" evidence="6">
    <location>
        <position position="64"/>
    </location>
</feature>
<evidence type="ECO:0000256" key="4">
    <source>
        <dbReference type="ARBA" id="ARBA00022928"/>
    </source>
</evidence>
<dbReference type="Pfam" id="PF05005">
    <property type="entry name" value="Ocnus"/>
    <property type="match status" value="1"/>
</dbReference>
<evidence type="ECO:0000256" key="3">
    <source>
        <dbReference type="ARBA" id="ARBA00022782"/>
    </source>
</evidence>
<sequence>MFRLIKRFCTANNSMANLGKLADVDIDDHGVFKYILIQVGAFRRAKEGDSKKYIVRGYKSCKFHANIFDKVENEESANGGIKFECPGGGRISHDPEKKHINVYGYSQGFGRADHTKAVELLKKKYPNYKIDWSNEGY</sequence>
<accession>A0A1I8BM30</accession>
<dbReference type="Proteomes" id="UP000095281">
    <property type="component" value="Unplaced"/>
</dbReference>
<dbReference type="WBParaSite" id="MhA1_Contig32.frz3.gene3">
    <property type="protein sequence ID" value="MhA1_Contig32.frz3.gene3"/>
    <property type="gene ID" value="MhA1_Contig32.frz3.gene3"/>
</dbReference>
<evidence type="ECO:0000256" key="2">
    <source>
        <dbReference type="ARBA" id="ARBA00010971"/>
    </source>
</evidence>
<comment type="function">
    <text evidence="1">JanA and janB regulate somatic sex differentiation.</text>
</comment>
<organism evidence="8 9">
    <name type="scientific">Meloidogyne hapla</name>
    <name type="common">Root-knot nematode worm</name>
    <dbReference type="NCBI Taxonomy" id="6305"/>
    <lineage>
        <taxon>Eukaryota</taxon>
        <taxon>Metazoa</taxon>
        <taxon>Ecdysozoa</taxon>
        <taxon>Nematoda</taxon>
        <taxon>Chromadorea</taxon>
        <taxon>Rhabditida</taxon>
        <taxon>Tylenchina</taxon>
        <taxon>Tylenchomorpha</taxon>
        <taxon>Tylenchoidea</taxon>
        <taxon>Meloidogynidae</taxon>
        <taxon>Meloidogyninae</taxon>
        <taxon>Meloidogyne</taxon>
    </lineage>
</organism>
<dbReference type="GO" id="GO:0007548">
    <property type="term" value="P:sex differentiation"/>
    <property type="evidence" value="ECO:0007669"/>
    <property type="project" value="UniProtKB-KW"/>
</dbReference>
<dbReference type="SUPFAM" id="SSF143724">
    <property type="entry name" value="PHP14-like"/>
    <property type="match status" value="1"/>
</dbReference>
<keyword evidence="3" id="KW-0221">Differentiation</keyword>
<dbReference type="OMA" id="VRGYSWA"/>
<dbReference type="Gene3D" id="3.50.20.20">
    <property type="entry name" value="Janus/Ocnus"/>
    <property type="match status" value="1"/>
</dbReference>
<dbReference type="FunFam" id="3.50.20.20:FF:000001">
    <property type="entry name" value="14 kDa phosphohistidine phosphatase"/>
    <property type="match status" value="1"/>
</dbReference>
<protein>
    <recommendedName>
        <fullName evidence="5">Sex-regulated protein janus-A</fullName>
    </recommendedName>
</protein>
<evidence type="ECO:0000256" key="6">
    <source>
        <dbReference type="PIRSR" id="PIRSR607702-1"/>
    </source>
</evidence>
<evidence type="ECO:0000256" key="1">
    <source>
        <dbReference type="ARBA" id="ARBA00002508"/>
    </source>
</evidence>
<name>A0A1I8BM30_MELHA</name>
<proteinExistence type="inferred from homology"/>
<dbReference type="InterPro" id="IPR038596">
    <property type="entry name" value="Janus_sf"/>
</dbReference>
<comment type="similarity">
    <text evidence="2">Belongs to the janus family.</text>
</comment>
<evidence type="ECO:0000313" key="8">
    <source>
        <dbReference type="Proteomes" id="UP000095281"/>
    </source>
</evidence>
<evidence type="ECO:0000256" key="5">
    <source>
        <dbReference type="ARBA" id="ARBA00068494"/>
    </source>
</evidence>
<dbReference type="AlphaFoldDB" id="A0A1I8BM30"/>
<feature type="binding site" evidence="7">
    <location>
        <position position="33"/>
    </location>
    <ligand>
        <name>substrate</name>
    </ligand>
</feature>
<dbReference type="GO" id="GO:0101006">
    <property type="term" value="F:protein histidine phosphatase activity"/>
    <property type="evidence" value="ECO:0007669"/>
    <property type="project" value="TreeGrafter"/>
</dbReference>
<dbReference type="GO" id="GO:0030154">
    <property type="term" value="P:cell differentiation"/>
    <property type="evidence" value="ECO:0007669"/>
    <property type="project" value="UniProtKB-KW"/>
</dbReference>
<keyword evidence="8" id="KW-1185">Reference proteome</keyword>
<dbReference type="GO" id="GO:0005829">
    <property type="term" value="C:cytosol"/>
    <property type="evidence" value="ECO:0007669"/>
    <property type="project" value="TreeGrafter"/>
</dbReference>
<dbReference type="PANTHER" id="PTHR12258:SF5">
    <property type="entry name" value="BCDNA.GH02250-RELATED"/>
    <property type="match status" value="1"/>
</dbReference>
<keyword evidence="4" id="KW-0726">Sexual differentiation</keyword>
<dbReference type="PANTHER" id="PTHR12258">
    <property type="entry name" value="JANUS-A/JANUS-B"/>
    <property type="match status" value="1"/>
</dbReference>
<dbReference type="InterPro" id="IPR007702">
    <property type="entry name" value="Janus"/>
</dbReference>
<evidence type="ECO:0000313" key="9">
    <source>
        <dbReference type="WBParaSite" id="MhA1_Contig32.frz3.gene3"/>
    </source>
</evidence>